<dbReference type="InterPro" id="IPR018162">
    <property type="entry name" value="Ala-tRNA-ligase_IIc_anticod-bd"/>
</dbReference>
<dbReference type="InterPro" id="IPR009000">
    <property type="entry name" value="Transl_B-barrel_sf"/>
</dbReference>
<dbReference type="FunFam" id="2.40.30.130:FF:000001">
    <property type="entry name" value="Alanine--tRNA ligase"/>
    <property type="match status" value="1"/>
</dbReference>
<dbReference type="FunFam" id="3.30.930.10:FF:000004">
    <property type="entry name" value="Alanine--tRNA ligase"/>
    <property type="match status" value="1"/>
</dbReference>
<dbReference type="PANTHER" id="PTHR11777:SF9">
    <property type="entry name" value="ALANINE--TRNA LIGASE, CYTOPLASMIC"/>
    <property type="match status" value="1"/>
</dbReference>
<dbReference type="SUPFAM" id="SSF55186">
    <property type="entry name" value="ThrRS/AlaRS common domain"/>
    <property type="match status" value="1"/>
</dbReference>
<dbReference type="InterPro" id="IPR018163">
    <property type="entry name" value="Thr/Ala-tRNA-synth_IIc_edit"/>
</dbReference>
<organism evidence="15 16">
    <name type="scientific">Usitatibacter rugosus</name>
    <dbReference type="NCBI Taxonomy" id="2732067"/>
    <lineage>
        <taxon>Bacteria</taxon>
        <taxon>Pseudomonadati</taxon>
        <taxon>Pseudomonadota</taxon>
        <taxon>Betaproteobacteria</taxon>
        <taxon>Nitrosomonadales</taxon>
        <taxon>Usitatibacteraceae</taxon>
        <taxon>Usitatibacter</taxon>
    </lineage>
</organism>
<dbReference type="SMART" id="SM00863">
    <property type="entry name" value="tRNA_SAD"/>
    <property type="match status" value="1"/>
</dbReference>
<dbReference type="Gene3D" id="3.30.980.10">
    <property type="entry name" value="Threonyl-trna Synthetase, Chain A, domain 2"/>
    <property type="match status" value="1"/>
</dbReference>
<comment type="function">
    <text evidence="12">Catalyzes the attachment of alanine to tRNA(Ala) in a two-step reaction: alanine is first activated by ATP to form Ala-AMP and then transferred to the acceptor end of tRNA(Ala). Also edits incorrectly charged Ser-tRNA(Ala) and Gly-tRNA(Ala) via its editing domain.</text>
</comment>
<keyword evidence="7 12" id="KW-0862">Zinc</keyword>
<feature type="binding site" evidence="12">
    <location>
        <position position="563"/>
    </location>
    <ligand>
        <name>Zn(2+)</name>
        <dbReference type="ChEBI" id="CHEBI:29105"/>
    </ligand>
</feature>
<dbReference type="PRINTS" id="PR00980">
    <property type="entry name" value="TRNASYNTHALA"/>
</dbReference>
<dbReference type="CDD" id="cd00673">
    <property type="entry name" value="AlaRS_core"/>
    <property type="match status" value="1"/>
</dbReference>
<evidence type="ECO:0000256" key="9">
    <source>
        <dbReference type="ARBA" id="ARBA00022884"/>
    </source>
</evidence>
<evidence type="ECO:0000256" key="4">
    <source>
        <dbReference type="ARBA" id="ARBA00022598"/>
    </source>
</evidence>
<evidence type="ECO:0000256" key="11">
    <source>
        <dbReference type="ARBA" id="ARBA00023146"/>
    </source>
</evidence>
<evidence type="ECO:0000256" key="13">
    <source>
        <dbReference type="SAM" id="Coils"/>
    </source>
</evidence>
<keyword evidence="4 12" id="KW-0436">Ligase</keyword>
<feature type="coiled-coil region" evidence="13">
    <location>
        <begin position="730"/>
        <end position="757"/>
    </location>
</feature>
<dbReference type="GO" id="GO:0005524">
    <property type="term" value="F:ATP binding"/>
    <property type="evidence" value="ECO:0007669"/>
    <property type="project" value="UniProtKB-UniRule"/>
</dbReference>
<dbReference type="FunFam" id="3.10.310.40:FF:000001">
    <property type="entry name" value="Alanine--tRNA ligase"/>
    <property type="match status" value="1"/>
</dbReference>
<name>A0A6M4GT18_9PROT</name>
<dbReference type="SUPFAM" id="SSF50447">
    <property type="entry name" value="Translation proteins"/>
    <property type="match status" value="1"/>
</dbReference>
<evidence type="ECO:0000256" key="3">
    <source>
        <dbReference type="ARBA" id="ARBA00022555"/>
    </source>
</evidence>
<dbReference type="GO" id="GO:0002161">
    <property type="term" value="F:aminoacyl-tRNA deacylase activity"/>
    <property type="evidence" value="ECO:0007669"/>
    <property type="project" value="TreeGrafter"/>
</dbReference>
<dbReference type="GO" id="GO:0045892">
    <property type="term" value="P:negative regulation of DNA-templated transcription"/>
    <property type="evidence" value="ECO:0007669"/>
    <property type="project" value="TreeGrafter"/>
</dbReference>
<dbReference type="Pfam" id="PF02272">
    <property type="entry name" value="DHHA1"/>
    <property type="match status" value="1"/>
</dbReference>
<evidence type="ECO:0000256" key="2">
    <source>
        <dbReference type="ARBA" id="ARBA00008226"/>
    </source>
</evidence>
<dbReference type="Pfam" id="PF07973">
    <property type="entry name" value="tRNA_SAD"/>
    <property type="match status" value="1"/>
</dbReference>
<keyword evidence="3 12" id="KW-0820">tRNA-binding</keyword>
<keyword evidence="9 12" id="KW-0694">RNA-binding</keyword>
<dbReference type="InterPro" id="IPR050058">
    <property type="entry name" value="Ala-tRNA_ligase"/>
</dbReference>
<dbReference type="InterPro" id="IPR045864">
    <property type="entry name" value="aa-tRNA-synth_II/BPL/LPL"/>
</dbReference>
<comment type="similarity">
    <text evidence="2 12">Belongs to the class-II aminoacyl-tRNA synthetase family.</text>
</comment>
<dbReference type="Gene3D" id="2.40.30.130">
    <property type="match status" value="1"/>
</dbReference>
<dbReference type="HAMAP" id="MF_00036_B">
    <property type="entry name" value="Ala_tRNA_synth_B"/>
    <property type="match status" value="1"/>
</dbReference>
<dbReference type="InterPro" id="IPR012947">
    <property type="entry name" value="tRNA_SAD"/>
</dbReference>
<dbReference type="SUPFAM" id="SSF55681">
    <property type="entry name" value="Class II aaRS and biotin synthetases"/>
    <property type="match status" value="1"/>
</dbReference>
<dbReference type="InterPro" id="IPR018164">
    <property type="entry name" value="Ala-tRNA-synth_IIc_N"/>
</dbReference>
<keyword evidence="8 12" id="KW-0067">ATP-binding</keyword>
<dbReference type="FunFam" id="3.30.980.10:FF:000004">
    <property type="entry name" value="Alanine--tRNA ligase, cytoplasmic"/>
    <property type="match status" value="1"/>
</dbReference>
<dbReference type="AlphaFoldDB" id="A0A6M4GT18"/>
<dbReference type="InterPro" id="IPR023033">
    <property type="entry name" value="Ala_tRNA_ligase_euk/bac"/>
</dbReference>
<dbReference type="PANTHER" id="PTHR11777">
    <property type="entry name" value="ALANYL-TRNA SYNTHETASE"/>
    <property type="match status" value="1"/>
</dbReference>
<dbReference type="SUPFAM" id="SSF101353">
    <property type="entry name" value="Putative anticodon-binding domain of alanyl-tRNA synthetase (AlaRS)"/>
    <property type="match status" value="1"/>
</dbReference>
<dbReference type="NCBIfam" id="TIGR00344">
    <property type="entry name" value="alaS"/>
    <property type="match status" value="1"/>
</dbReference>
<feature type="binding site" evidence="12">
    <location>
        <position position="664"/>
    </location>
    <ligand>
        <name>Zn(2+)</name>
        <dbReference type="ChEBI" id="CHEBI:29105"/>
    </ligand>
</feature>
<keyword evidence="6 12" id="KW-0547">Nucleotide-binding</keyword>
<evidence type="ECO:0000256" key="10">
    <source>
        <dbReference type="ARBA" id="ARBA00022917"/>
    </source>
</evidence>
<dbReference type="Proteomes" id="UP000501534">
    <property type="component" value="Chromosome"/>
</dbReference>
<evidence type="ECO:0000256" key="5">
    <source>
        <dbReference type="ARBA" id="ARBA00022723"/>
    </source>
</evidence>
<evidence type="ECO:0000256" key="6">
    <source>
        <dbReference type="ARBA" id="ARBA00022741"/>
    </source>
</evidence>
<sequence>MKTKEIRQKFVDYFVSKGHTHVASSPLVPGNDPTLLFTNAGMVQFKDVFLGQEKRPYNRAVTAQRSLRAGGKHNDLENVGYTARHHTFFEMLGNFSFGDYFKRDAIKYAFELLTVHYGLPKEKLWTTVYHTDDEAFDIWTNEIGIPKERCIRIGDKPGGRKYESDNFWQMADTGPCGPCSEIFYDHGPGVAGGPPGSPDQDGDRYIEIWNLVFMQFNRDESGALNPLPKPSVDTGMGLERLTAVLQHVHSNYEIDLFQSLVKAAARETGMKDLALPSLRVIADHIRACAFLVVDGVIPGNEGRGYVLRRIARRAMRHGYKLGRKQPFFYKLVADLVKEMGEAYPELAKAEAKVIATLKQEEERFGETLENGMAMLDTALAKDAKHLDGDTAFKLYDTYGFPVDLTADIGRERGFEIDMKAFDAAMTAQQERSRAASKFKQGAALDYKGAKTAFRGYESMSEEGRVVALYRNGSGVERLSQGEEGIVVLDRTPFYAESGGQVGDRGELTKGGACLTLFQVQDTQKIQPEVFGHHGVVTTGELAVGDTLAANVDLDKRARTMRHHSVTHLMHKALREVLGYHVQQKGSLVDEDKTRFDFSHNQPMTADEIRRVEGLVNAEILKNEATTAEVMPIDEAQKSGAMMLFGEKYGDEVRVLGIGSSRELCGGTHVARTGDIGLFRIVSEGGVAAGIRRVEAVAGTVAVQLSQQDRERVAHVAEALKSQPQEIELKLAQVMESVKVLEKELAKLKGKMASSQGDSLADSAVDVKGVKVLAVKLDGADVKTLRDTLDQLKNKLKSSAIVLAASEGEKVSLIAGVTQDLIAKVKAGELVNFVATQVGGKGGGRPDMAQAGGTNPAALPAALESVRDWVEQRL</sequence>
<evidence type="ECO:0000256" key="12">
    <source>
        <dbReference type="HAMAP-Rule" id="MF_00036"/>
    </source>
</evidence>
<dbReference type="Gene3D" id="3.30.930.10">
    <property type="entry name" value="Bira Bifunctional Protein, Domain 2"/>
    <property type="match status" value="1"/>
</dbReference>
<keyword evidence="10 12" id="KW-0648">Protein biosynthesis</keyword>
<dbReference type="GO" id="GO:0006419">
    <property type="term" value="P:alanyl-tRNA aminoacylation"/>
    <property type="evidence" value="ECO:0007669"/>
    <property type="project" value="UniProtKB-UniRule"/>
</dbReference>
<comment type="domain">
    <text evidence="12">Consists of three domains; the N-terminal catalytic domain, the editing domain and the C-terminal C-Ala domain. The editing domain removes incorrectly charged amino acids, while the C-Ala domain, along with tRNA(Ala), serves as a bridge to cooperatively bring together the editing and aminoacylation centers thus stimulating deacylation of misacylated tRNAs.</text>
</comment>
<accession>A0A6M4GT18</accession>
<dbReference type="InterPro" id="IPR002318">
    <property type="entry name" value="Ala-tRNA-lgiase_IIc"/>
</dbReference>
<keyword evidence="16" id="KW-1185">Reference proteome</keyword>
<reference evidence="15 16" key="1">
    <citation type="submission" date="2020-04" db="EMBL/GenBank/DDBJ databases">
        <title>Usitatibacter rugosus gen. nov., sp. nov. and Usitatibacter palustris sp. nov., novel members of Usitatibacteraceae fam. nov. within the order Nitrosomonadales isolated from soil.</title>
        <authorList>
            <person name="Huber K.J."/>
            <person name="Neumann-Schaal M."/>
            <person name="Geppert A."/>
            <person name="Luckner M."/>
            <person name="Wanner G."/>
            <person name="Overmann J."/>
        </authorList>
    </citation>
    <scope>NUCLEOTIDE SEQUENCE [LARGE SCALE GENOMIC DNA]</scope>
    <source>
        <strain evidence="15 16">0125_3</strain>
    </source>
</reference>
<comment type="catalytic activity">
    <reaction evidence="12">
        <text>tRNA(Ala) + L-alanine + ATP = L-alanyl-tRNA(Ala) + AMP + diphosphate</text>
        <dbReference type="Rhea" id="RHEA:12540"/>
        <dbReference type="Rhea" id="RHEA-COMP:9657"/>
        <dbReference type="Rhea" id="RHEA-COMP:9923"/>
        <dbReference type="ChEBI" id="CHEBI:30616"/>
        <dbReference type="ChEBI" id="CHEBI:33019"/>
        <dbReference type="ChEBI" id="CHEBI:57972"/>
        <dbReference type="ChEBI" id="CHEBI:78442"/>
        <dbReference type="ChEBI" id="CHEBI:78497"/>
        <dbReference type="ChEBI" id="CHEBI:456215"/>
        <dbReference type="EC" id="6.1.1.7"/>
    </reaction>
</comment>
<dbReference type="Gene3D" id="6.10.250.550">
    <property type="match status" value="1"/>
</dbReference>
<keyword evidence="12" id="KW-0963">Cytoplasm</keyword>
<dbReference type="EMBL" id="CP053069">
    <property type="protein sequence ID" value="QJR10391.1"/>
    <property type="molecule type" value="Genomic_DNA"/>
</dbReference>
<evidence type="ECO:0000256" key="7">
    <source>
        <dbReference type="ARBA" id="ARBA00022833"/>
    </source>
</evidence>
<comment type="subcellular location">
    <subcellularLocation>
        <location evidence="1 12">Cytoplasm</location>
    </subcellularLocation>
</comment>
<gene>
    <name evidence="15" type="primary">alaS_1</name>
    <name evidence="12" type="synonym">alaS</name>
    <name evidence="15" type="ORF">DSM104443_01449</name>
</gene>
<evidence type="ECO:0000313" key="15">
    <source>
        <dbReference type="EMBL" id="QJR10391.1"/>
    </source>
</evidence>
<dbReference type="RefSeq" id="WP_171090864.1">
    <property type="nucleotide sequence ID" value="NZ_CP053069.1"/>
</dbReference>
<evidence type="ECO:0000313" key="16">
    <source>
        <dbReference type="Proteomes" id="UP000501534"/>
    </source>
</evidence>
<keyword evidence="13" id="KW-0175">Coiled coil</keyword>
<evidence type="ECO:0000256" key="8">
    <source>
        <dbReference type="ARBA" id="ARBA00022840"/>
    </source>
</evidence>
<protein>
    <recommendedName>
        <fullName evidence="12">Alanine--tRNA ligase</fullName>
        <ecNumber evidence="12">6.1.1.7</ecNumber>
    </recommendedName>
    <alternativeName>
        <fullName evidence="12">Alanyl-tRNA synthetase</fullName>
        <shortName evidence="12">AlaRS</shortName>
    </alternativeName>
</protein>
<comment type="cofactor">
    <cofactor evidence="12">
        <name>Zn(2+)</name>
        <dbReference type="ChEBI" id="CHEBI:29105"/>
    </cofactor>
    <text evidence="12">Binds 1 zinc ion per subunit.</text>
</comment>
<dbReference type="PROSITE" id="PS50860">
    <property type="entry name" value="AA_TRNA_LIGASE_II_ALA"/>
    <property type="match status" value="1"/>
</dbReference>
<dbReference type="GO" id="GO:0008270">
    <property type="term" value="F:zinc ion binding"/>
    <property type="evidence" value="ECO:0007669"/>
    <property type="project" value="UniProtKB-UniRule"/>
</dbReference>
<dbReference type="Gene3D" id="3.30.54.20">
    <property type="match status" value="1"/>
</dbReference>
<dbReference type="GO" id="GO:0004813">
    <property type="term" value="F:alanine-tRNA ligase activity"/>
    <property type="evidence" value="ECO:0007669"/>
    <property type="project" value="UniProtKB-UniRule"/>
</dbReference>
<keyword evidence="11 12" id="KW-0030">Aminoacyl-tRNA synthetase</keyword>
<keyword evidence="5 12" id="KW-0479">Metal-binding</keyword>
<proteinExistence type="inferred from homology"/>
<dbReference type="InterPro" id="IPR018165">
    <property type="entry name" value="Ala-tRNA-synth_IIc_core"/>
</dbReference>
<dbReference type="GO" id="GO:0005829">
    <property type="term" value="C:cytosol"/>
    <property type="evidence" value="ECO:0007669"/>
    <property type="project" value="TreeGrafter"/>
</dbReference>
<dbReference type="Pfam" id="PF01411">
    <property type="entry name" value="tRNA-synt_2c"/>
    <property type="match status" value="1"/>
</dbReference>
<dbReference type="InterPro" id="IPR003156">
    <property type="entry name" value="DHHA1_dom"/>
</dbReference>
<feature type="binding site" evidence="12">
    <location>
        <position position="668"/>
    </location>
    <ligand>
        <name>Zn(2+)</name>
        <dbReference type="ChEBI" id="CHEBI:29105"/>
    </ligand>
</feature>
<dbReference type="FunFam" id="3.30.54.20:FF:000001">
    <property type="entry name" value="Alanine--tRNA ligase"/>
    <property type="match status" value="1"/>
</dbReference>
<feature type="domain" description="Alanyl-transfer RNA synthetases family profile" evidence="14">
    <location>
        <begin position="1"/>
        <end position="707"/>
    </location>
</feature>
<feature type="binding site" evidence="12">
    <location>
        <position position="567"/>
    </location>
    <ligand>
        <name>Zn(2+)</name>
        <dbReference type="ChEBI" id="CHEBI:29105"/>
    </ligand>
</feature>
<dbReference type="EC" id="6.1.1.7" evidence="12"/>
<evidence type="ECO:0000256" key="1">
    <source>
        <dbReference type="ARBA" id="ARBA00004496"/>
    </source>
</evidence>
<evidence type="ECO:0000259" key="14">
    <source>
        <dbReference type="PROSITE" id="PS50860"/>
    </source>
</evidence>
<dbReference type="KEGG" id="uru:DSM104443_01449"/>
<dbReference type="GO" id="GO:0000049">
    <property type="term" value="F:tRNA binding"/>
    <property type="evidence" value="ECO:0007669"/>
    <property type="project" value="UniProtKB-KW"/>
</dbReference>
<dbReference type="Gene3D" id="3.10.310.40">
    <property type="match status" value="1"/>
</dbReference>